<sequence>MEQQSRWLCWCVTCSLLDVWWTLDASIAEQGIGSHVCCSSEEGATLGFAVLTI</sequence>
<keyword evidence="3" id="KW-1185">Reference proteome</keyword>
<feature type="signal peptide" evidence="1">
    <location>
        <begin position="1"/>
        <end position="22"/>
    </location>
</feature>
<accession>A0A0C3DZN6</accession>
<protein>
    <submittedName>
        <fullName evidence="2">Uncharacterized protein</fullName>
    </submittedName>
</protein>
<keyword evidence="1" id="KW-0732">Signal</keyword>
<evidence type="ECO:0000313" key="3">
    <source>
        <dbReference type="Proteomes" id="UP000053989"/>
    </source>
</evidence>
<dbReference type="AlphaFoldDB" id="A0A0C3DZN6"/>
<evidence type="ECO:0000256" key="1">
    <source>
        <dbReference type="SAM" id="SignalP"/>
    </source>
</evidence>
<proteinExistence type="predicted"/>
<gene>
    <name evidence="2" type="ORF">SCLCIDRAFT_1211661</name>
</gene>
<reference evidence="3" key="2">
    <citation type="submission" date="2015-01" db="EMBL/GenBank/DDBJ databases">
        <title>Evolutionary Origins and Diversification of the Mycorrhizal Mutualists.</title>
        <authorList>
            <consortium name="DOE Joint Genome Institute"/>
            <consortium name="Mycorrhizal Genomics Consortium"/>
            <person name="Kohler A."/>
            <person name="Kuo A."/>
            <person name="Nagy L.G."/>
            <person name="Floudas D."/>
            <person name="Copeland A."/>
            <person name="Barry K.W."/>
            <person name="Cichocki N."/>
            <person name="Veneault-Fourrey C."/>
            <person name="LaButti K."/>
            <person name="Lindquist E.A."/>
            <person name="Lipzen A."/>
            <person name="Lundell T."/>
            <person name="Morin E."/>
            <person name="Murat C."/>
            <person name="Riley R."/>
            <person name="Ohm R."/>
            <person name="Sun H."/>
            <person name="Tunlid A."/>
            <person name="Henrissat B."/>
            <person name="Grigoriev I.V."/>
            <person name="Hibbett D.S."/>
            <person name="Martin F."/>
        </authorList>
    </citation>
    <scope>NUCLEOTIDE SEQUENCE [LARGE SCALE GENOMIC DNA]</scope>
    <source>
        <strain evidence="3">Foug A</strain>
    </source>
</reference>
<dbReference type="EMBL" id="KN822019">
    <property type="protein sequence ID" value="KIM66015.1"/>
    <property type="molecule type" value="Genomic_DNA"/>
</dbReference>
<evidence type="ECO:0000313" key="2">
    <source>
        <dbReference type="EMBL" id="KIM66015.1"/>
    </source>
</evidence>
<feature type="chain" id="PRO_5002163859" evidence="1">
    <location>
        <begin position="23"/>
        <end position="53"/>
    </location>
</feature>
<name>A0A0C3DZN6_9AGAM</name>
<reference evidence="2 3" key="1">
    <citation type="submission" date="2014-04" db="EMBL/GenBank/DDBJ databases">
        <authorList>
            <consortium name="DOE Joint Genome Institute"/>
            <person name="Kuo A."/>
            <person name="Kohler A."/>
            <person name="Nagy L.G."/>
            <person name="Floudas D."/>
            <person name="Copeland A."/>
            <person name="Barry K.W."/>
            <person name="Cichocki N."/>
            <person name="Veneault-Fourrey C."/>
            <person name="LaButti K."/>
            <person name="Lindquist E.A."/>
            <person name="Lipzen A."/>
            <person name="Lundell T."/>
            <person name="Morin E."/>
            <person name="Murat C."/>
            <person name="Sun H."/>
            <person name="Tunlid A."/>
            <person name="Henrissat B."/>
            <person name="Grigoriev I.V."/>
            <person name="Hibbett D.S."/>
            <person name="Martin F."/>
            <person name="Nordberg H.P."/>
            <person name="Cantor M.N."/>
            <person name="Hua S.X."/>
        </authorList>
    </citation>
    <scope>NUCLEOTIDE SEQUENCE [LARGE SCALE GENOMIC DNA]</scope>
    <source>
        <strain evidence="2 3">Foug A</strain>
    </source>
</reference>
<dbReference type="InParanoid" id="A0A0C3DZN6"/>
<dbReference type="Proteomes" id="UP000053989">
    <property type="component" value="Unassembled WGS sequence"/>
</dbReference>
<organism evidence="2 3">
    <name type="scientific">Scleroderma citrinum Foug A</name>
    <dbReference type="NCBI Taxonomy" id="1036808"/>
    <lineage>
        <taxon>Eukaryota</taxon>
        <taxon>Fungi</taxon>
        <taxon>Dikarya</taxon>
        <taxon>Basidiomycota</taxon>
        <taxon>Agaricomycotina</taxon>
        <taxon>Agaricomycetes</taxon>
        <taxon>Agaricomycetidae</taxon>
        <taxon>Boletales</taxon>
        <taxon>Sclerodermatineae</taxon>
        <taxon>Sclerodermataceae</taxon>
        <taxon>Scleroderma</taxon>
    </lineage>
</organism>
<dbReference type="HOGENOM" id="CLU_3070019_0_0_1"/>